<proteinExistence type="predicted"/>
<name>A0A2M8FED0_9BACT</name>
<sequence length="59" mass="6740">LGTEYNMIRTQPHTVRETFILSCHSFSAFLTGAMIILIHRWNLVFSHRLKAVVRAGANL</sequence>
<protein>
    <submittedName>
        <fullName evidence="2">Uncharacterized protein</fullName>
    </submittedName>
</protein>
<evidence type="ECO:0000313" key="2">
    <source>
        <dbReference type="EMBL" id="PJC55998.1"/>
    </source>
</evidence>
<feature type="non-terminal residue" evidence="2">
    <location>
        <position position="1"/>
    </location>
</feature>
<reference evidence="3" key="1">
    <citation type="submission" date="2017-09" db="EMBL/GenBank/DDBJ databases">
        <title>Depth-based differentiation of microbial function through sediment-hosted aquifers and enrichment of novel symbionts in the deep terrestrial subsurface.</title>
        <authorList>
            <person name="Probst A.J."/>
            <person name="Ladd B."/>
            <person name="Jarett J.K."/>
            <person name="Geller-Mcgrath D.E."/>
            <person name="Sieber C.M.K."/>
            <person name="Emerson J.B."/>
            <person name="Anantharaman K."/>
            <person name="Thomas B.C."/>
            <person name="Malmstrom R."/>
            <person name="Stieglmeier M."/>
            <person name="Klingl A."/>
            <person name="Woyke T."/>
            <person name="Ryan C.M."/>
            <person name="Banfield J.F."/>
        </authorList>
    </citation>
    <scope>NUCLEOTIDE SEQUENCE [LARGE SCALE GENOMIC DNA]</scope>
</reference>
<gene>
    <name evidence="2" type="ORF">CO026_02655</name>
</gene>
<feature type="transmembrane region" description="Helical" evidence="1">
    <location>
        <begin position="19"/>
        <end position="38"/>
    </location>
</feature>
<keyword evidence="1" id="KW-1133">Transmembrane helix</keyword>
<dbReference type="Proteomes" id="UP000230391">
    <property type="component" value="Unassembled WGS sequence"/>
</dbReference>
<comment type="caution">
    <text evidence="2">The sequence shown here is derived from an EMBL/GenBank/DDBJ whole genome shotgun (WGS) entry which is preliminary data.</text>
</comment>
<keyword evidence="1" id="KW-0472">Membrane</keyword>
<dbReference type="AlphaFoldDB" id="A0A2M8FED0"/>
<keyword evidence="1" id="KW-0812">Transmembrane</keyword>
<organism evidence="2 3">
    <name type="scientific">Candidatus Kaiserbacteria bacterium CG_4_9_14_0_2_um_filter_41_32</name>
    <dbReference type="NCBI Taxonomy" id="1974601"/>
    <lineage>
        <taxon>Bacteria</taxon>
        <taxon>Candidatus Kaiseribacteriota</taxon>
    </lineage>
</organism>
<evidence type="ECO:0000256" key="1">
    <source>
        <dbReference type="SAM" id="Phobius"/>
    </source>
</evidence>
<evidence type="ECO:0000313" key="3">
    <source>
        <dbReference type="Proteomes" id="UP000230391"/>
    </source>
</evidence>
<accession>A0A2M8FED0</accession>
<dbReference type="EMBL" id="PFRD01000096">
    <property type="protein sequence ID" value="PJC55998.1"/>
    <property type="molecule type" value="Genomic_DNA"/>
</dbReference>